<name>A0ABQ2JKJ2_9ACTN</name>
<feature type="compositionally biased region" description="Polar residues" evidence="1">
    <location>
        <begin position="49"/>
        <end position="59"/>
    </location>
</feature>
<organism evidence="2 3">
    <name type="scientific">Streptomyces kronopolitis</name>
    <dbReference type="NCBI Taxonomy" id="1612435"/>
    <lineage>
        <taxon>Bacteria</taxon>
        <taxon>Bacillati</taxon>
        <taxon>Actinomycetota</taxon>
        <taxon>Actinomycetes</taxon>
        <taxon>Kitasatosporales</taxon>
        <taxon>Streptomycetaceae</taxon>
        <taxon>Streptomyces</taxon>
    </lineage>
</organism>
<comment type="caution">
    <text evidence="2">The sequence shown here is derived from an EMBL/GenBank/DDBJ whole genome shotgun (WGS) entry which is preliminary data.</text>
</comment>
<dbReference type="Proteomes" id="UP000600080">
    <property type="component" value="Unassembled WGS sequence"/>
</dbReference>
<proteinExistence type="predicted"/>
<evidence type="ECO:0000256" key="1">
    <source>
        <dbReference type="SAM" id="MobiDB-lite"/>
    </source>
</evidence>
<protein>
    <submittedName>
        <fullName evidence="2">Uncharacterized protein</fullName>
    </submittedName>
</protein>
<feature type="region of interest" description="Disordered" evidence="1">
    <location>
        <begin position="25"/>
        <end position="59"/>
    </location>
</feature>
<evidence type="ECO:0000313" key="3">
    <source>
        <dbReference type="Proteomes" id="UP000600080"/>
    </source>
</evidence>
<accession>A0ABQ2JKJ2</accession>
<sequence length="59" mass="6155">MQVVAGCRLALDRRGAELLFQAPTEREEGRPPARRVVVFPGPGAGSQSGDGMSASRSAT</sequence>
<dbReference type="EMBL" id="BMND01000015">
    <property type="protein sequence ID" value="GGN48939.1"/>
    <property type="molecule type" value="Genomic_DNA"/>
</dbReference>
<reference evidence="3" key="1">
    <citation type="journal article" date="2019" name="Int. J. Syst. Evol. Microbiol.">
        <title>The Global Catalogue of Microorganisms (GCM) 10K type strain sequencing project: providing services to taxonomists for standard genome sequencing and annotation.</title>
        <authorList>
            <consortium name="The Broad Institute Genomics Platform"/>
            <consortium name="The Broad Institute Genome Sequencing Center for Infectious Disease"/>
            <person name="Wu L."/>
            <person name="Ma J."/>
        </authorList>
    </citation>
    <scope>NUCLEOTIDE SEQUENCE [LARGE SCALE GENOMIC DNA]</scope>
    <source>
        <strain evidence="3">CGMCC 4.7323</strain>
    </source>
</reference>
<gene>
    <name evidence="2" type="ORF">GCM10012285_36520</name>
</gene>
<evidence type="ECO:0000313" key="2">
    <source>
        <dbReference type="EMBL" id="GGN48939.1"/>
    </source>
</evidence>
<keyword evidence="3" id="KW-1185">Reference proteome</keyword>